<dbReference type="GO" id="GO:0005634">
    <property type="term" value="C:nucleus"/>
    <property type="evidence" value="ECO:0007669"/>
    <property type="project" value="UniProtKB-SubCell"/>
</dbReference>
<evidence type="ECO:0000256" key="4">
    <source>
        <dbReference type="ARBA" id="ARBA00022490"/>
    </source>
</evidence>
<dbReference type="FunFam" id="2.60.200.10:FF:000008">
    <property type="entry name" value="Interferon regulatory factor 3"/>
    <property type="match status" value="1"/>
</dbReference>
<evidence type="ECO:0000256" key="15">
    <source>
        <dbReference type="ARBA" id="ARBA00023159"/>
    </source>
</evidence>
<comment type="subcellular location">
    <subcellularLocation>
        <location evidence="3">Cytoplasm</location>
    </subcellularLocation>
    <subcellularLocation>
        <location evidence="2">Mitochondrion</location>
    </subcellularLocation>
    <subcellularLocation>
        <location evidence="1">Nucleus</location>
    </subcellularLocation>
</comment>
<evidence type="ECO:0000256" key="13">
    <source>
        <dbReference type="ARBA" id="ARBA00023125"/>
    </source>
</evidence>
<keyword evidence="17" id="KW-0539">Nucleus</keyword>
<dbReference type="Pfam" id="PF10401">
    <property type="entry name" value="IRF-3"/>
    <property type="match status" value="1"/>
</dbReference>
<dbReference type="SUPFAM" id="SSF46785">
    <property type="entry name" value="Winged helix' DNA-binding domain"/>
    <property type="match status" value="1"/>
</dbReference>
<evidence type="ECO:0000256" key="2">
    <source>
        <dbReference type="ARBA" id="ARBA00004173"/>
    </source>
</evidence>
<evidence type="ECO:0000256" key="10">
    <source>
        <dbReference type="ARBA" id="ARBA00022990"/>
    </source>
</evidence>
<keyword evidence="8" id="KW-0832">Ubl conjugation</keyword>
<keyword evidence="10" id="KW-0007">Acetylation</keyword>
<proteinExistence type="predicted"/>
<evidence type="ECO:0000256" key="8">
    <source>
        <dbReference type="ARBA" id="ARBA00022843"/>
    </source>
</evidence>
<reference evidence="22" key="1">
    <citation type="submission" date="2012-07" db="EMBL/GenBank/DDBJ databases">
        <title>Genome of the Chinese tree shrew, a rising model animal genetically related to primates.</title>
        <authorList>
            <person name="Zhang G."/>
            <person name="Fan Y."/>
            <person name="Yao Y."/>
            <person name="Huang Z."/>
        </authorList>
    </citation>
    <scope>NUCLEOTIDE SEQUENCE [LARGE SCALE GENOMIC DNA]</scope>
</reference>
<dbReference type="GO" id="GO:0051607">
    <property type="term" value="P:defense response to virus"/>
    <property type="evidence" value="ECO:0007669"/>
    <property type="project" value="UniProtKB-KW"/>
</dbReference>
<dbReference type="InterPro" id="IPR019817">
    <property type="entry name" value="Interferon_reg_fac_CS"/>
</dbReference>
<dbReference type="GO" id="GO:0000981">
    <property type="term" value="F:DNA-binding transcription factor activity, RNA polymerase II-specific"/>
    <property type="evidence" value="ECO:0007669"/>
    <property type="project" value="TreeGrafter"/>
</dbReference>
<reference evidence="22" key="2">
    <citation type="journal article" date="2013" name="Nat. Commun.">
        <title>Genome of the Chinese tree shrew.</title>
        <authorList>
            <person name="Fan Y."/>
            <person name="Huang Z.Y."/>
            <person name="Cao C.C."/>
            <person name="Chen C.S."/>
            <person name="Chen Y.X."/>
            <person name="Fan D.D."/>
            <person name="He J."/>
            <person name="Hou H.L."/>
            <person name="Hu L."/>
            <person name="Hu X.T."/>
            <person name="Jiang X.T."/>
            <person name="Lai R."/>
            <person name="Lang Y.S."/>
            <person name="Liang B."/>
            <person name="Liao S.G."/>
            <person name="Mu D."/>
            <person name="Ma Y.Y."/>
            <person name="Niu Y.Y."/>
            <person name="Sun X.Q."/>
            <person name="Xia J.Q."/>
            <person name="Xiao J."/>
            <person name="Xiong Z.Q."/>
            <person name="Xu L."/>
            <person name="Yang L."/>
            <person name="Zhang Y."/>
            <person name="Zhao W."/>
            <person name="Zhao X.D."/>
            <person name="Zheng Y.T."/>
            <person name="Zhou J.M."/>
            <person name="Zhu Y.B."/>
            <person name="Zhang G.J."/>
            <person name="Wang J."/>
            <person name="Yao Y.G."/>
        </authorList>
    </citation>
    <scope>NUCLEOTIDE SEQUENCE [LARGE SCALE GENOMIC DNA]</scope>
</reference>
<dbReference type="PANTHER" id="PTHR11949:SF1">
    <property type="entry name" value="INTERFERON REGULATORY FACTOR 3"/>
    <property type="match status" value="1"/>
</dbReference>
<sequence length="420" mass="46660">MGTQKPRILPWLVSQLDQGHLEGVAWVNESRTRFRIPWKHGLRHDAQQEDFGIFQAWAEASGAYTPGKDKPDLPTWKRNFRSALNRKEALHLVDDRSKDPHDPHKIYEFVTSGGADFSQLDTSPDPSGKGITPDTQEDTLEDLLGDMVLAHADGGPSGLAVGPEQCPQLLLSPNLNSPAPCPNLEPLENPLRRLLVPEDDWEFEVTAFYRGRQVFQQTVFCPGGLRLVGSEEEDRTLPGQPITLPDPELSLADRGVTDYVKRVLSCLGGGLALWRAGQGLWAQRLGHCGTYWALGEELLPDSGHGPVGEVPKDKEGVVFDLGPFVADLITFIEGSTRSPRYTLWFCVGQSWPQDQPWTKRLVMVKVVPTCLRSLLDMARQGGASSLENTMDLHISNSQPLSLTSDQYKAYLQDLVEDMDF</sequence>
<name>L9JDT7_TUPCH</name>
<dbReference type="GO" id="GO:0098586">
    <property type="term" value="P:cellular response to virus"/>
    <property type="evidence" value="ECO:0007669"/>
    <property type="project" value="UniProtKB-ARBA"/>
</dbReference>
<accession>L9JDT7</accession>
<evidence type="ECO:0000256" key="7">
    <source>
        <dbReference type="ARBA" id="ARBA00022588"/>
    </source>
</evidence>
<dbReference type="PANTHER" id="PTHR11949">
    <property type="entry name" value="INTERFERON REGULATORY FACTOR"/>
    <property type="match status" value="1"/>
</dbReference>
<dbReference type="InterPro" id="IPR036390">
    <property type="entry name" value="WH_DNA-bd_sf"/>
</dbReference>
<evidence type="ECO:0000256" key="11">
    <source>
        <dbReference type="ARBA" id="ARBA00023015"/>
    </source>
</evidence>
<dbReference type="InterPro" id="IPR019471">
    <property type="entry name" value="Interferon_reg_factor-3"/>
</dbReference>
<keyword evidence="4" id="KW-0963">Cytoplasm</keyword>
<keyword evidence="11" id="KW-0805">Transcription regulation</keyword>
<evidence type="ECO:0000256" key="6">
    <source>
        <dbReference type="ARBA" id="ARBA00022553"/>
    </source>
</evidence>
<dbReference type="GO" id="GO:0042802">
    <property type="term" value="F:identical protein binding"/>
    <property type="evidence" value="ECO:0007669"/>
    <property type="project" value="UniProtKB-ARBA"/>
</dbReference>
<dbReference type="InParanoid" id="L9JDT7"/>
<dbReference type="STRING" id="246437.L9JDT7"/>
<evidence type="ECO:0000256" key="5">
    <source>
        <dbReference type="ARBA" id="ARBA00022499"/>
    </source>
</evidence>
<gene>
    <name evidence="21" type="ORF">TREES_T100015231</name>
</gene>
<evidence type="ECO:0000256" key="14">
    <source>
        <dbReference type="ARBA" id="ARBA00023128"/>
    </source>
</evidence>
<dbReference type="InterPro" id="IPR008984">
    <property type="entry name" value="SMAD_FHA_dom_sf"/>
</dbReference>
<dbReference type="Gene3D" id="2.60.200.10">
    <property type="match status" value="1"/>
</dbReference>
<dbReference type="GO" id="GO:0000978">
    <property type="term" value="F:RNA polymerase II cis-regulatory region sequence-specific DNA binding"/>
    <property type="evidence" value="ECO:0007669"/>
    <property type="project" value="TreeGrafter"/>
</dbReference>
<dbReference type="AlphaFoldDB" id="L9JDT7"/>
<dbReference type="CDD" id="cd00103">
    <property type="entry name" value="IRF"/>
    <property type="match status" value="1"/>
</dbReference>
<keyword evidence="6" id="KW-0597">Phosphoprotein</keyword>
<keyword evidence="16" id="KW-0804">Transcription</keyword>
<dbReference type="Pfam" id="PF00605">
    <property type="entry name" value="IRF"/>
    <property type="match status" value="1"/>
</dbReference>
<dbReference type="GO" id="GO:0045089">
    <property type="term" value="P:positive regulation of innate immune response"/>
    <property type="evidence" value="ECO:0007669"/>
    <property type="project" value="UniProtKB-ARBA"/>
</dbReference>
<evidence type="ECO:0000256" key="17">
    <source>
        <dbReference type="ARBA" id="ARBA00023242"/>
    </source>
</evidence>
<dbReference type="eggNOG" id="ENOG502QTRR">
    <property type="taxonomic scope" value="Eukaryota"/>
</dbReference>
<dbReference type="Gene3D" id="1.10.10.10">
    <property type="entry name" value="Winged helix-like DNA-binding domain superfamily/Winged helix DNA-binding domain"/>
    <property type="match status" value="1"/>
</dbReference>
<evidence type="ECO:0000256" key="16">
    <source>
        <dbReference type="ARBA" id="ARBA00023163"/>
    </source>
</evidence>
<dbReference type="PROSITE" id="PS51507">
    <property type="entry name" value="IRF_2"/>
    <property type="match status" value="1"/>
</dbReference>
<dbReference type="InterPro" id="IPR001346">
    <property type="entry name" value="Interferon_reg_fact_DNA-bd_dom"/>
</dbReference>
<protein>
    <recommendedName>
        <fullName evidence="18">Interferon regulatory factor 3</fullName>
    </recommendedName>
</protein>
<dbReference type="EMBL" id="KB321143">
    <property type="protein sequence ID" value="ELW47132.1"/>
    <property type="molecule type" value="Genomic_DNA"/>
</dbReference>
<dbReference type="GO" id="GO:0032481">
    <property type="term" value="P:positive regulation of type I interferon production"/>
    <property type="evidence" value="ECO:0007669"/>
    <property type="project" value="UniProtKB-ARBA"/>
</dbReference>
<dbReference type="InterPro" id="IPR036388">
    <property type="entry name" value="WH-like_DNA-bd_sf"/>
</dbReference>
<dbReference type="FunCoup" id="L9JDT7">
    <property type="interactions" value="1654"/>
</dbReference>
<dbReference type="GO" id="GO:0045893">
    <property type="term" value="P:positive regulation of DNA-templated transcription"/>
    <property type="evidence" value="ECO:0007669"/>
    <property type="project" value="UniProtKB-ARBA"/>
</dbReference>
<evidence type="ECO:0000259" key="20">
    <source>
        <dbReference type="PROSITE" id="PS51507"/>
    </source>
</evidence>
<keyword evidence="9" id="KW-0391">Immunity</keyword>
<dbReference type="InterPro" id="IPR017855">
    <property type="entry name" value="SMAD-like_dom_sf"/>
</dbReference>
<evidence type="ECO:0000256" key="18">
    <source>
        <dbReference type="ARBA" id="ARBA00067348"/>
    </source>
</evidence>
<dbReference type="GO" id="GO:0045087">
    <property type="term" value="P:innate immune response"/>
    <property type="evidence" value="ECO:0007669"/>
    <property type="project" value="UniProtKB-KW"/>
</dbReference>
<evidence type="ECO:0000313" key="21">
    <source>
        <dbReference type="EMBL" id="ELW47132.1"/>
    </source>
</evidence>
<dbReference type="GO" id="GO:0005829">
    <property type="term" value="C:cytosol"/>
    <property type="evidence" value="ECO:0007669"/>
    <property type="project" value="UniProtKB-ARBA"/>
</dbReference>
<feature type="region of interest" description="Disordered" evidence="19">
    <location>
        <begin position="115"/>
        <end position="135"/>
    </location>
</feature>
<evidence type="ECO:0000256" key="19">
    <source>
        <dbReference type="SAM" id="MobiDB-lite"/>
    </source>
</evidence>
<keyword evidence="7" id="KW-0399">Innate immunity</keyword>
<evidence type="ECO:0000256" key="12">
    <source>
        <dbReference type="ARBA" id="ARBA00023118"/>
    </source>
</evidence>
<keyword evidence="15" id="KW-0010">Activator</keyword>
<evidence type="ECO:0000256" key="1">
    <source>
        <dbReference type="ARBA" id="ARBA00004123"/>
    </source>
</evidence>
<organism evidence="21 22">
    <name type="scientific">Tupaia chinensis</name>
    <name type="common">Chinese tree shrew</name>
    <name type="synonym">Tupaia belangeri chinensis</name>
    <dbReference type="NCBI Taxonomy" id="246437"/>
    <lineage>
        <taxon>Eukaryota</taxon>
        <taxon>Metazoa</taxon>
        <taxon>Chordata</taxon>
        <taxon>Craniata</taxon>
        <taxon>Vertebrata</taxon>
        <taxon>Euteleostomi</taxon>
        <taxon>Mammalia</taxon>
        <taxon>Eutheria</taxon>
        <taxon>Euarchontoglires</taxon>
        <taxon>Scandentia</taxon>
        <taxon>Tupaiidae</taxon>
        <taxon>Tupaia</taxon>
    </lineage>
</organism>
<evidence type="ECO:0000256" key="9">
    <source>
        <dbReference type="ARBA" id="ARBA00022859"/>
    </source>
</evidence>
<dbReference type="SUPFAM" id="SSF49879">
    <property type="entry name" value="SMAD/FHA domain"/>
    <property type="match status" value="1"/>
</dbReference>
<keyword evidence="22" id="KW-1185">Reference proteome</keyword>
<keyword evidence="12" id="KW-0051">Antiviral defense</keyword>
<keyword evidence="5" id="KW-1017">Isopeptide bond</keyword>
<dbReference type="SMART" id="SM01243">
    <property type="entry name" value="IRF-3"/>
    <property type="match status" value="1"/>
</dbReference>
<dbReference type="GO" id="GO:0005739">
    <property type="term" value="C:mitochondrion"/>
    <property type="evidence" value="ECO:0007669"/>
    <property type="project" value="UniProtKB-SubCell"/>
</dbReference>
<dbReference type="GO" id="GO:0007166">
    <property type="term" value="P:cell surface receptor signaling pathway"/>
    <property type="evidence" value="ECO:0007669"/>
    <property type="project" value="UniProtKB-ARBA"/>
</dbReference>
<dbReference type="GO" id="GO:0012501">
    <property type="term" value="P:programmed cell death"/>
    <property type="evidence" value="ECO:0007669"/>
    <property type="project" value="UniProtKB-ARBA"/>
</dbReference>
<dbReference type="FunFam" id="1.10.10.10:FF:000263">
    <property type="entry name" value="Interferon regulatory factor 3"/>
    <property type="match status" value="1"/>
</dbReference>
<dbReference type="PROSITE" id="PS00601">
    <property type="entry name" value="IRF_1"/>
    <property type="match status" value="1"/>
</dbReference>
<dbReference type="SMART" id="SM00348">
    <property type="entry name" value="IRF"/>
    <property type="match status" value="1"/>
</dbReference>
<evidence type="ECO:0000256" key="3">
    <source>
        <dbReference type="ARBA" id="ARBA00004496"/>
    </source>
</evidence>
<dbReference type="Proteomes" id="UP000011518">
    <property type="component" value="Unassembled WGS sequence"/>
</dbReference>
<dbReference type="PRINTS" id="PR00267">
    <property type="entry name" value="INTFRNREGFCT"/>
</dbReference>
<keyword evidence="14" id="KW-0496">Mitochondrion</keyword>
<evidence type="ECO:0000313" key="22">
    <source>
        <dbReference type="Proteomes" id="UP000011518"/>
    </source>
</evidence>
<feature type="domain" description="IRF tryptophan pentad repeat" evidence="20">
    <location>
        <begin position="5"/>
        <end position="111"/>
    </location>
</feature>
<keyword evidence="13" id="KW-0238">DNA-binding</keyword>